<evidence type="ECO:0000313" key="10">
    <source>
        <dbReference type="EMBL" id="CAE8710694.1"/>
    </source>
</evidence>
<evidence type="ECO:0000256" key="3">
    <source>
        <dbReference type="ARBA" id="ARBA00012759"/>
    </source>
</evidence>
<feature type="region of interest" description="Disordered" evidence="8">
    <location>
        <begin position="1060"/>
        <end position="1091"/>
    </location>
</feature>
<protein>
    <recommendedName>
        <fullName evidence="3">ubiquitinyl hydrolase 1</fullName>
        <ecNumber evidence="3">3.4.19.12</ecNumber>
    </recommendedName>
</protein>
<dbReference type="EMBL" id="CAJNNW010032026">
    <property type="protein sequence ID" value="CAE8710694.1"/>
    <property type="molecule type" value="Genomic_DNA"/>
</dbReference>
<organism evidence="10 11">
    <name type="scientific">Polarella glacialis</name>
    <name type="common">Dinoflagellate</name>
    <dbReference type="NCBI Taxonomy" id="89957"/>
    <lineage>
        <taxon>Eukaryota</taxon>
        <taxon>Sar</taxon>
        <taxon>Alveolata</taxon>
        <taxon>Dinophyceae</taxon>
        <taxon>Suessiales</taxon>
        <taxon>Suessiaceae</taxon>
        <taxon>Polarella</taxon>
    </lineage>
</organism>
<keyword evidence="7" id="KW-0788">Thiol protease</keyword>
<feature type="compositionally biased region" description="Basic and acidic residues" evidence="8">
    <location>
        <begin position="764"/>
        <end position="775"/>
    </location>
</feature>
<comment type="catalytic activity">
    <reaction evidence="1">
        <text>Thiol-dependent hydrolysis of ester, thioester, amide, peptide and isopeptide bonds formed by the C-terminal Gly of ubiquitin (a 76-residue protein attached to proteins as an intracellular targeting signal).</text>
        <dbReference type="EC" id="3.4.19.12"/>
    </reaction>
</comment>
<evidence type="ECO:0000256" key="7">
    <source>
        <dbReference type="ARBA" id="ARBA00022807"/>
    </source>
</evidence>
<feature type="compositionally biased region" description="Basic and acidic residues" evidence="8">
    <location>
        <begin position="970"/>
        <end position="981"/>
    </location>
</feature>
<keyword evidence="4" id="KW-0645">Protease</keyword>
<comment type="similarity">
    <text evidence="2">Belongs to the peptidase C19 family.</text>
</comment>
<dbReference type="EC" id="3.4.19.12" evidence="3"/>
<reference evidence="10" key="1">
    <citation type="submission" date="2021-02" db="EMBL/GenBank/DDBJ databases">
        <authorList>
            <person name="Dougan E. K."/>
            <person name="Rhodes N."/>
            <person name="Thang M."/>
            <person name="Chan C."/>
        </authorList>
    </citation>
    <scope>NUCLEOTIDE SEQUENCE</scope>
</reference>
<dbReference type="PROSITE" id="PS00972">
    <property type="entry name" value="USP_1"/>
    <property type="match status" value="1"/>
</dbReference>
<keyword evidence="6" id="KW-0378">Hydrolase</keyword>
<dbReference type="Pfam" id="PF00443">
    <property type="entry name" value="UCH"/>
    <property type="match status" value="1"/>
</dbReference>
<dbReference type="InterPro" id="IPR050185">
    <property type="entry name" value="Ub_carboxyl-term_hydrolase"/>
</dbReference>
<dbReference type="InterPro" id="IPR001394">
    <property type="entry name" value="Peptidase_C19_UCH"/>
</dbReference>
<feature type="region of interest" description="Disordered" evidence="8">
    <location>
        <begin position="570"/>
        <end position="632"/>
    </location>
</feature>
<dbReference type="AlphaFoldDB" id="A0A813KQQ6"/>
<feature type="region of interest" description="Disordered" evidence="8">
    <location>
        <begin position="829"/>
        <end position="849"/>
    </location>
</feature>
<dbReference type="Proteomes" id="UP000626109">
    <property type="component" value="Unassembled WGS sequence"/>
</dbReference>
<evidence type="ECO:0000256" key="6">
    <source>
        <dbReference type="ARBA" id="ARBA00022801"/>
    </source>
</evidence>
<feature type="compositionally biased region" description="Low complexity" evidence="8">
    <location>
        <begin position="205"/>
        <end position="220"/>
    </location>
</feature>
<feature type="compositionally biased region" description="Basic and acidic residues" evidence="8">
    <location>
        <begin position="579"/>
        <end position="588"/>
    </location>
</feature>
<feature type="region of interest" description="Disordered" evidence="8">
    <location>
        <begin position="177"/>
        <end position="240"/>
    </location>
</feature>
<dbReference type="GO" id="GO:0004843">
    <property type="term" value="F:cysteine-type deubiquitinase activity"/>
    <property type="evidence" value="ECO:0007669"/>
    <property type="project" value="UniProtKB-EC"/>
</dbReference>
<feature type="domain" description="USP" evidence="9">
    <location>
        <begin position="1101"/>
        <end position="1169"/>
    </location>
</feature>
<accession>A0A813KQQ6</accession>
<evidence type="ECO:0000313" key="11">
    <source>
        <dbReference type="Proteomes" id="UP000626109"/>
    </source>
</evidence>
<dbReference type="PROSITE" id="PS50235">
    <property type="entry name" value="USP_3"/>
    <property type="match status" value="1"/>
</dbReference>
<feature type="compositionally biased region" description="Polar residues" evidence="8">
    <location>
        <begin position="743"/>
        <end position="763"/>
    </location>
</feature>
<dbReference type="Gene3D" id="3.90.70.10">
    <property type="entry name" value="Cysteine proteinases"/>
    <property type="match status" value="1"/>
</dbReference>
<dbReference type="InterPro" id="IPR018200">
    <property type="entry name" value="USP_CS"/>
</dbReference>
<evidence type="ECO:0000256" key="5">
    <source>
        <dbReference type="ARBA" id="ARBA00022786"/>
    </source>
</evidence>
<comment type="caution">
    <text evidence="10">The sequence shown here is derived from an EMBL/GenBank/DDBJ whole genome shotgun (WGS) entry which is preliminary data.</text>
</comment>
<dbReference type="InterPro" id="IPR038765">
    <property type="entry name" value="Papain-like_cys_pep_sf"/>
</dbReference>
<feature type="region of interest" description="Disordered" evidence="8">
    <location>
        <begin position="970"/>
        <end position="992"/>
    </location>
</feature>
<feature type="compositionally biased region" description="Low complexity" evidence="8">
    <location>
        <begin position="1060"/>
        <end position="1071"/>
    </location>
</feature>
<dbReference type="GO" id="GO:0006508">
    <property type="term" value="P:proteolysis"/>
    <property type="evidence" value="ECO:0007669"/>
    <property type="project" value="UniProtKB-KW"/>
</dbReference>
<feature type="compositionally biased region" description="Basic and acidic residues" evidence="8">
    <location>
        <begin position="715"/>
        <end position="737"/>
    </location>
</feature>
<dbReference type="PANTHER" id="PTHR21646">
    <property type="entry name" value="UBIQUITIN CARBOXYL-TERMINAL HYDROLASE"/>
    <property type="match status" value="1"/>
</dbReference>
<feature type="compositionally biased region" description="Basic and acidic residues" evidence="8">
    <location>
        <begin position="413"/>
        <end position="429"/>
    </location>
</feature>
<gene>
    <name evidence="10" type="ORF">PGLA2088_LOCUS36077</name>
</gene>
<evidence type="ECO:0000256" key="8">
    <source>
        <dbReference type="SAM" id="MobiDB-lite"/>
    </source>
</evidence>
<dbReference type="SUPFAM" id="SSF54001">
    <property type="entry name" value="Cysteine proteinases"/>
    <property type="match status" value="1"/>
</dbReference>
<sequence>MDQLSSATEQDALRMPDWIYTFHQWMLTTGRKDGTCKTYANTLRLLFDEDSKAIPVLASEVYFVITKASFKNKSGNGQRAASAKLFGEFFRQHGDTPLETAPDGVRMYQVGKLVVGTKDAKLDLDQQSEEAKKLRVALALPSEGWKCGIRKRASGDLISAISPGGTAYNDREAVDERLGRTPGSSSTAPVPPSEPAPSRREKASTAKSAEASQSGTSAPKAKAKASAKERAVKAPAPTPVEEKIEEGTLVRKAVSLEEAFRLLNGSGGTSKDGRIARKPSLLVAGRDPSARLTNRLHGLYVQQDEQHDGHSLFVKADREKSTVLSFSEEKGAWRFSADIEAKGDFAKVKDRSLLPWKVAKLWRVFSGTAYDEDPALKVTFLSPNEPLPSQEVEVCLPYIRLPVVDAGEEDPPEPERKEKRIKVAHEEPKGSLGSSRRTVPIADALQLLLSGDVVTGGREMVLVSGLEEATKNASRMRGIYLREDKVQRDGRAIFKKMDEVKPAFLWFAAEKEKWVIAKDLDAKGTYAHAKDKASLPWDVKKPWKVFDGENYVEATSLRLIQLDPANPPAGVEVEISVGGKEDNGEKREKREKKEKKERRDSRRAISGSNDNFEKLPPAASAVLPEDAPPGHEAHAHVRFDRSFSRALFKFDGVNFQATKKGAADSQYAAEVIARACYVKFAAGRPKEEVVDFRQQCFSRLRAAFEDALPSAKATGQEERPAKRPKPDRDAKQSKDLLDGAEEPSQTTSISQTKSAKTLEIQSQDDGKSPRVKEEPSVSQDAPGIKAEKSEHSSSSSSSSSSAGESDNEEAAPVKVPAAAAVPRDSVATAAMAGPQGPGPGRCDESQPPKRLGRVAAKMSVRTGLRCYRCYVTPSANLSGDHDRIFRVPAVVLQMVQCFIGRRHVNANICPSDAQRYKINPMVSRSERALDEGGWVSRSLGLCFPSLPAPVPGSIARLLAPLAGFFPDRRLQRPRTQSRDVKPPLPPLSASEEAVLESRSKVLAAALSSPSPSPSRRRASAPPSRRLDSFFVISEQEMQVEGCSSDVEEVLSDQGSWGSASASCSGVSPSGTRWRRSGGGGRSPPLSPLGTAQKHMRSQRPVGLRNLGNTCFLNAALQALVHTPLLAQFFARGHFVRDLNARNPLGTGGASPWFHLLFSIPSDPLLLNPC</sequence>
<evidence type="ECO:0000256" key="2">
    <source>
        <dbReference type="ARBA" id="ARBA00009085"/>
    </source>
</evidence>
<evidence type="ECO:0000256" key="4">
    <source>
        <dbReference type="ARBA" id="ARBA00022670"/>
    </source>
</evidence>
<feature type="compositionally biased region" description="Low complexity" evidence="8">
    <location>
        <begin position="792"/>
        <end position="814"/>
    </location>
</feature>
<feature type="region of interest" description="Disordered" evidence="8">
    <location>
        <begin position="406"/>
        <end position="435"/>
    </location>
</feature>
<dbReference type="PANTHER" id="PTHR21646:SF24">
    <property type="entry name" value="UBIQUITIN CARBOXYL-TERMINAL HYDROLASE"/>
    <property type="match status" value="1"/>
</dbReference>
<proteinExistence type="inferred from homology"/>
<dbReference type="InterPro" id="IPR028889">
    <property type="entry name" value="USP"/>
</dbReference>
<feature type="region of interest" description="Disordered" evidence="8">
    <location>
        <begin position="708"/>
        <end position="814"/>
    </location>
</feature>
<evidence type="ECO:0000259" key="9">
    <source>
        <dbReference type="PROSITE" id="PS50235"/>
    </source>
</evidence>
<evidence type="ECO:0000256" key="1">
    <source>
        <dbReference type="ARBA" id="ARBA00000707"/>
    </source>
</evidence>
<keyword evidence="5" id="KW-0833">Ubl conjugation pathway</keyword>
<dbReference type="GO" id="GO:0016579">
    <property type="term" value="P:protein deubiquitination"/>
    <property type="evidence" value="ECO:0007669"/>
    <property type="project" value="InterPro"/>
</dbReference>
<name>A0A813KQQ6_POLGL</name>